<dbReference type="Pfam" id="PF07969">
    <property type="entry name" value="Amidohydro_3"/>
    <property type="match status" value="1"/>
</dbReference>
<gene>
    <name evidence="2" type="ORF">HIR71_05530</name>
</gene>
<organism evidence="2 3">
    <name type="scientific">Cellulomonas fimi</name>
    <dbReference type="NCBI Taxonomy" id="1708"/>
    <lineage>
        <taxon>Bacteria</taxon>
        <taxon>Bacillati</taxon>
        <taxon>Actinomycetota</taxon>
        <taxon>Actinomycetes</taxon>
        <taxon>Micrococcales</taxon>
        <taxon>Cellulomonadaceae</taxon>
        <taxon>Cellulomonas</taxon>
    </lineage>
</organism>
<dbReference type="InterPro" id="IPR032466">
    <property type="entry name" value="Metal_Hydrolase"/>
</dbReference>
<dbReference type="EMBL" id="JABCJJ010000006">
    <property type="protein sequence ID" value="NMR19689.1"/>
    <property type="molecule type" value="Genomic_DNA"/>
</dbReference>
<dbReference type="Gene3D" id="2.30.40.10">
    <property type="entry name" value="Urease, subunit C, domain 1"/>
    <property type="match status" value="1"/>
</dbReference>
<dbReference type="Proteomes" id="UP000562124">
    <property type="component" value="Unassembled WGS sequence"/>
</dbReference>
<dbReference type="AlphaFoldDB" id="A0A7Y0LXF5"/>
<dbReference type="SUPFAM" id="SSF51338">
    <property type="entry name" value="Composite domain of metallo-dependent hydrolases"/>
    <property type="match status" value="1"/>
</dbReference>
<dbReference type="Gene3D" id="3.20.20.140">
    <property type="entry name" value="Metal-dependent hydrolases"/>
    <property type="match status" value="1"/>
</dbReference>
<dbReference type="InterPro" id="IPR013108">
    <property type="entry name" value="Amidohydro_3"/>
</dbReference>
<dbReference type="PANTHER" id="PTHR22642:SF2">
    <property type="entry name" value="PROTEIN LONG AFTER FAR-RED 3"/>
    <property type="match status" value="1"/>
</dbReference>
<proteinExistence type="predicted"/>
<dbReference type="InterPro" id="IPR011059">
    <property type="entry name" value="Metal-dep_hydrolase_composite"/>
</dbReference>
<keyword evidence="3" id="KW-1185">Reference proteome</keyword>
<dbReference type="Gene3D" id="3.10.310.70">
    <property type="match status" value="1"/>
</dbReference>
<dbReference type="SUPFAM" id="SSF51556">
    <property type="entry name" value="Metallo-dependent hydrolases"/>
    <property type="match status" value="1"/>
</dbReference>
<comment type="caution">
    <text evidence="2">The sequence shown here is derived from an EMBL/GenBank/DDBJ whole genome shotgun (WGS) entry which is preliminary data.</text>
</comment>
<evidence type="ECO:0000313" key="3">
    <source>
        <dbReference type="Proteomes" id="UP000562124"/>
    </source>
</evidence>
<dbReference type="GO" id="GO:0016810">
    <property type="term" value="F:hydrolase activity, acting on carbon-nitrogen (but not peptide) bonds"/>
    <property type="evidence" value="ECO:0007669"/>
    <property type="project" value="InterPro"/>
</dbReference>
<evidence type="ECO:0000313" key="2">
    <source>
        <dbReference type="EMBL" id="NMR19689.1"/>
    </source>
</evidence>
<sequence>MRRCAVAVGSVLLTGARPLGTSALVDVLVRDGRVAAVTPHGSRSSAGAVEHVALGGRTLMRGLRDGHVHLNQWAMTLRRIDLSAARSAAEVVRLVQERVRTDPPPAGAALVAYGFRDGLWPNAPTAALLDDALERVGARDTPVVLVSGDYHCAWLSTAALVRHGVVGHPTGVLREREWFAISEAAVAVPEAVLDDWVDQAVRGAAARGVTQVVDFELADNLTAWRRRMSGTRPTDGVRVAASAWPEYLDRPVAEELATGDVVGGTGGLLTMGPLKVITDGSLNTRTAYCHDPYPGLGAAAGSHGVLSVPPEELRLLMAKATRHGLACAIHAIGDHANALALDAFEATGARGSIEHAQLVSRGDLTRFAALGVVASIQPEHALDDRDVADRYWVGRTHRAFAYAALHDAGVTLALGSDAPVAPLDPWLAIAAAVHRTRDGREPWHPEQGLSLDVALAASAGGRAEVAVGDVADLVVLDADPSEVDAAGLRAMPVAGTLVAGRWTWDGVGR</sequence>
<feature type="domain" description="Amidohydrolase 3" evidence="1">
    <location>
        <begin position="52"/>
        <end position="501"/>
    </location>
</feature>
<accession>A0A7Y0LXF5</accession>
<protein>
    <submittedName>
        <fullName evidence="2">Amidohydrolase family protein</fullName>
    </submittedName>
</protein>
<keyword evidence="2" id="KW-0378">Hydrolase</keyword>
<name>A0A7Y0LXF5_CELFI</name>
<reference evidence="2 3" key="1">
    <citation type="submission" date="2020-04" db="EMBL/GenBank/DDBJ databases">
        <title>Sequencing and Assembly of C. fimi.</title>
        <authorList>
            <person name="Ramsey A.R."/>
        </authorList>
    </citation>
    <scope>NUCLEOTIDE SEQUENCE [LARGE SCALE GENOMIC DNA]</scope>
    <source>
        <strain evidence="2 3">SB</strain>
    </source>
</reference>
<evidence type="ECO:0000259" key="1">
    <source>
        <dbReference type="Pfam" id="PF07969"/>
    </source>
</evidence>
<dbReference type="PANTHER" id="PTHR22642">
    <property type="entry name" value="IMIDAZOLONEPROPIONASE"/>
    <property type="match status" value="1"/>
</dbReference>